<feature type="region of interest" description="Disordered" evidence="5">
    <location>
        <begin position="462"/>
        <end position="482"/>
    </location>
</feature>
<gene>
    <name evidence="8" type="ORF">CP968_32525</name>
    <name evidence="7" type="ORF">GCM10010371_32770</name>
</gene>
<dbReference type="RefSeq" id="WP_150521372.1">
    <property type="nucleotide sequence ID" value="NZ_BMVX01000011.1"/>
</dbReference>
<keyword evidence="3 6" id="KW-1133">Transmembrane helix</keyword>
<dbReference type="GO" id="GO:0016020">
    <property type="term" value="C:membrane"/>
    <property type="evidence" value="ECO:0007669"/>
    <property type="project" value="UniProtKB-SubCell"/>
</dbReference>
<dbReference type="Proteomes" id="UP000634660">
    <property type="component" value="Unassembled WGS sequence"/>
</dbReference>
<dbReference type="InterPro" id="IPR001807">
    <property type="entry name" value="ClC"/>
</dbReference>
<evidence type="ECO:0000256" key="3">
    <source>
        <dbReference type="ARBA" id="ARBA00022989"/>
    </source>
</evidence>
<dbReference type="Proteomes" id="UP000326831">
    <property type="component" value="Chromosome"/>
</dbReference>
<evidence type="ECO:0000256" key="2">
    <source>
        <dbReference type="ARBA" id="ARBA00022692"/>
    </source>
</evidence>
<feature type="transmembrane region" description="Helical" evidence="6">
    <location>
        <begin position="310"/>
        <end position="330"/>
    </location>
</feature>
<protein>
    <submittedName>
        <fullName evidence="8">Chloride channel protein</fullName>
    </submittedName>
</protein>
<evidence type="ECO:0000256" key="1">
    <source>
        <dbReference type="ARBA" id="ARBA00004141"/>
    </source>
</evidence>
<dbReference type="EMBL" id="BMVX01000011">
    <property type="protein sequence ID" value="GGZ70332.1"/>
    <property type="molecule type" value="Genomic_DNA"/>
</dbReference>
<dbReference type="PANTHER" id="PTHR43427">
    <property type="entry name" value="CHLORIDE CHANNEL PROTEIN CLC-E"/>
    <property type="match status" value="1"/>
</dbReference>
<feature type="transmembrane region" description="Helical" evidence="6">
    <location>
        <begin position="379"/>
        <end position="399"/>
    </location>
</feature>
<feature type="transmembrane region" description="Helical" evidence="6">
    <location>
        <begin position="229"/>
        <end position="250"/>
    </location>
</feature>
<feature type="transmembrane region" description="Helical" evidence="6">
    <location>
        <begin position="342"/>
        <end position="367"/>
    </location>
</feature>
<dbReference type="InterPro" id="IPR014743">
    <property type="entry name" value="Cl-channel_core"/>
</dbReference>
<evidence type="ECO:0000313" key="8">
    <source>
        <dbReference type="EMBL" id="QEU82363.1"/>
    </source>
</evidence>
<keyword evidence="9" id="KW-1185">Reference proteome</keyword>
<organism evidence="8 9">
    <name type="scientific">Streptomyces subrutilus</name>
    <dbReference type="NCBI Taxonomy" id="36818"/>
    <lineage>
        <taxon>Bacteria</taxon>
        <taxon>Bacillati</taxon>
        <taxon>Actinomycetota</taxon>
        <taxon>Actinomycetes</taxon>
        <taxon>Kitasatosporales</taxon>
        <taxon>Streptomycetaceae</taxon>
        <taxon>Streptomyces</taxon>
    </lineage>
</organism>
<name>A0A5P2UTB4_9ACTN</name>
<dbReference type="Gene3D" id="1.10.3080.10">
    <property type="entry name" value="Clc chloride channel"/>
    <property type="match status" value="1"/>
</dbReference>
<accession>A0A5P2UTB4</accession>
<dbReference type="SUPFAM" id="SSF81340">
    <property type="entry name" value="Clc chloride channel"/>
    <property type="match status" value="1"/>
</dbReference>
<reference evidence="8 9" key="2">
    <citation type="submission" date="2017-09" db="EMBL/GenBank/DDBJ databases">
        <authorList>
            <person name="Lee N."/>
            <person name="Cho B.-K."/>
        </authorList>
    </citation>
    <scope>NUCLEOTIDE SEQUENCE [LARGE SCALE GENOMIC DNA]</scope>
    <source>
        <strain evidence="8 9">ATCC 27467</strain>
    </source>
</reference>
<feature type="transmembrane region" description="Helical" evidence="6">
    <location>
        <begin position="277"/>
        <end position="298"/>
    </location>
</feature>
<feature type="transmembrane region" description="Helical" evidence="6">
    <location>
        <begin position="429"/>
        <end position="455"/>
    </location>
</feature>
<feature type="compositionally biased region" description="Pro residues" evidence="5">
    <location>
        <begin position="9"/>
        <end position="22"/>
    </location>
</feature>
<dbReference type="GO" id="GO:0015108">
    <property type="term" value="F:chloride transmembrane transporter activity"/>
    <property type="evidence" value="ECO:0007669"/>
    <property type="project" value="InterPro"/>
</dbReference>
<dbReference type="Pfam" id="PF00654">
    <property type="entry name" value="Voltage_CLC"/>
    <property type="match status" value="1"/>
</dbReference>
<feature type="region of interest" description="Disordered" evidence="5">
    <location>
        <begin position="1"/>
        <end position="40"/>
    </location>
</feature>
<feature type="transmembrane region" description="Helical" evidence="6">
    <location>
        <begin position="193"/>
        <end position="217"/>
    </location>
</feature>
<keyword evidence="2 6" id="KW-0812">Transmembrane</keyword>
<dbReference type="PRINTS" id="PR00762">
    <property type="entry name" value="CLCHANNEL"/>
</dbReference>
<feature type="compositionally biased region" description="Low complexity" evidence="5">
    <location>
        <begin position="25"/>
        <end position="38"/>
    </location>
</feature>
<feature type="transmembrane region" description="Helical" evidence="6">
    <location>
        <begin position="101"/>
        <end position="121"/>
    </location>
</feature>
<proteinExistence type="predicted"/>
<reference evidence="7" key="1">
    <citation type="journal article" date="2014" name="Int. J. Syst. Evol. Microbiol.">
        <title>Complete genome sequence of Corynebacterium casei LMG S-19264T (=DSM 44701T), isolated from a smear-ripened cheese.</title>
        <authorList>
            <consortium name="US DOE Joint Genome Institute (JGI-PGF)"/>
            <person name="Walter F."/>
            <person name="Albersmeier A."/>
            <person name="Kalinowski J."/>
            <person name="Ruckert C."/>
        </authorList>
    </citation>
    <scope>NUCLEOTIDE SEQUENCE</scope>
    <source>
        <strain evidence="7">JCM 4834</strain>
    </source>
</reference>
<dbReference type="KEGG" id="ssub:CP968_32525"/>
<dbReference type="InterPro" id="IPR050368">
    <property type="entry name" value="ClC-type_chloride_channel"/>
</dbReference>
<dbReference type="EMBL" id="CP023701">
    <property type="protein sequence ID" value="QEU82363.1"/>
    <property type="molecule type" value="Genomic_DNA"/>
</dbReference>
<dbReference type="AlphaFoldDB" id="A0A5P2UTB4"/>
<evidence type="ECO:0000256" key="6">
    <source>
        <dbReference type="SAM" id="Phobius"/>
    </source>
</evidence>
<sequence length="482" mass="47291">MPEPEPRPGSEPPTGPPPPPGGPAGRPADPADPDAGSTQPQEADVLRHILRSPGYLKALVFCGLIGIPVSLAAFWFLVVLHELEHGLWADLPHALGRDAPPWWWPVPLLLVGGTAVGLIVARLPGRGGHDPSSGLHTGGTASAALPGVLLAAAASLPFGAVLGPEAPLIALGGGLALLFRDLAQAPATPRGTALVGAAGAAAAIAAIFGNPLVAAVLLIEVAGVGGPQLFAVMLPALLSSGIGALVFTGLGRWTGLTTGDLGLHLAVPPPRLDVPDVLWSVLIAAVLALVLHPVMAGARATSAYVAGRPAVRTVLCALGAAACAAGYALATGRSPAEVALSGQAALAGLAADPHAWGVGALLAVLLLKGAAYTLSLGSLRGGAVFPALFLGAAAGVLLAPLPGLGVVPAMAAGMAAATAAALRLPVSSVLLVVLLLGSSAMMPVVILAAVVSFVVTELLPPGHGARPPRDASVAEAAGGGPS</sequence>
<feature type="transmembrane region" description="Helical" evidence="6">
    <location>
        <begin position="58"/>
        <end position="81"/>
    </location>
</feature>
<comment type="subcellular location">
    <subcellularLocation>
        <location evidence="1">Membrane</location>
        <topology evidence="1">Multi-pass membrane protein</topology>
    </subcellularLocation>
</comment>
<feature type="transmembrane region" description="Helical" evidence="6">
    <location>
        <begin position="142"/>
        <end position="162"/>
    </location>
</feature>
<reference evidence="7" key="3">
    <citation type="submission" date="2020-09" db="EMBL/GenBank/DDBJ databases">
        <authorList>
            <person name="Sun Q."/>
            <person name="Ohkuma M."/>
        </authorList>
    </citation>
    <scope>NUCLEOTIDE SEQUENCE</scope>
    <source>
        <strain evidence="7">JCM 4834</strain>
    </source>
</reference>
<dbReference type="OrthoDB" id="2729535at2"/>
<keyword evidence="4 6" id="KW-0472">Membrane</keyword>
<evidence type="ECO:0000256" key="5">
    <source>
        <dbReference type="SAM" id="MobiDB-lite"/>
    </source>
</evidence>
<evidence type="ECO:0000313" key="7">
    <source>
        <dbReference type="EMBL" id="GGZ70332.1"/>
    </source>
</evidence>
<evidence type="ECO:0000256" key="4">
    <source>
        <dbReference type="ARBA" id="ARBA00023136"/>
    </source>
</evidence>
<evidence type="ECO:0000313" key="9">
    <source>
        <dbReference type="Proteomes" id="UP000326831"/>
    </source>
</evidence>